<accession>A0AA37MU63</accession>
<protein>
    <submittedName>
        <fullName evidence="1">Uncharacterized protein</fullName>
    </submittedName>
</protein>
<dbReference type="Proteomes" id="UP001055111">
    <property type="component" value="Unassembled WGS sequence"/>
</dbReference>
<dbReference type="EMBL" id="BPUS01000018">
    <property type="protein sequence ID" value="GJH28947.1"/>
    <property type="molecule type" value="Genomic_DNA"/>
</dbReference>
<gene>
    <name evidence="1" type="ORF">CBA19CS42_30545</name>
</gene>
<dbReference type="AlphaFoldDB" id="A0AA37MU63"/>
<reference evidence="1" key="1">
    <citation type="submission" date="2022-09" db="EMBL/GenBank/DDBJ databases">
        <title>Isolation and characterization of 3-chlorobenzoate degrading bacteria from soils in Shizuoka.</title>
        <authorList>
            <person name="Ifat A."/>
            <person name="Ogawa N."/>
            <person name="Kimbara K."/>
            <person name="Moriuchi R."/>
            <person name="Dohra H."/>
            <person name="Shintani M."/>
        </authorList>
    </citation>
    <scope>NUCLEOTIDE SEQUENCE</scope>
    <source>
        <strain evidence="1">19CS4-2</strain>
    </source>
</reference>
<proteinExistence type="predicted"/>
<sequence length="181" mass="19649">MPMQNVFTGKTARIMLNSTAPTPEGKDASVILKTSFAPDAPVVVGRATGIQVAVQTDLEEFHEIGHRHPIVLQPGDIHISGSLDRAYIAGGLVMLLLGRRAQQSAQPDIYVQPSFTIQLDLNDPNVPTNTAELVIDGVKFQNWGFKMPEDDVVMENVSFRALTISVIDTEDGKAQTYGFAS</sequence>
<comment type="caution">
    <text evidence="1">The sequence shown here is derived from an EMBL/GenBank/DDBJ whole genome shotgun (WGS) entry which is preliminary data.</text>
</comment>
<evidence type="ECO:0000313" key="1">
    <source>
        <dbReference type="EMBL" id="GJH28947.1"/>
    </source>
</evidence>
<name>A0AA37MU63_9BURK</name>
<evidence type="ECO:0000313" key="2">
    <source>
        <dbReference type="Proteomes" id="UP001055111"/>
    </source>
</evidence>
<dbReference type="RefSeq" id="WP_238215983.1">
    <property type="nucleotide sequence ID" value="NZ_BPUS01000018.1"/>
</dbReference>
<organism evidence="1 2">
    <name type="scientific">Caballeronia novacaledonica</name>
    <dbReference type="NCBI Taxonomy" id="1544861"/>
    <lineage>
        <taxon>Bacteria</taxon>
        <taxon>Pseudomonadati</taxon>
        <taxon>Pseudomonadota</taxon>
        <taxon>Betaproteobacteria</taxon>
        <taxon>Burkholderiales</taxon>
        <taxon>Burkholderiaceae</taxon>
        <taxon>Caballeronia</taxon>
    </lineage>
</organism>